<evidence type="ECO:0000259" key="7">
    <source>
        <dbReference type="Pfam" id="PF00248"/>
    </source>
</evidence>
<feature type="binding site" evidence="5">
    <location>
        <position position="130"/>
    </location>
    <ligand>
        <name>substrate</name>
    </ligand>
</feature>
<dbReference type="EMBL" id="WIXP02000011">
    <property type="protein sequence ID" value="KAF6203368.1"/>
    <property type="molecule type" value="Genomic_DNA"/>
</dbReference>
<dbReference type="PRINTS" id="PR00069">
    <property type="entry name" value="ALDKETRDTASE"/>
</dbReference>
<comment type="similarity">
    <text evidence="1">Belongs to the aldo/keto reductase family.</text>
</comment>
<dbReference type="AlphaFoldDB" id="A0A8S9X4R9"/>
<dbReference type="FunFam" id="3.20.20.100:FF:000006">
    <property type="entry name" value="Aldo-keto reductase family 1 member A1"/>
    <property type="match status" value="1"/>
</dbReference>
<accession>A0A8S9X4R9</accession>
<evidence type="ECO:0000313" key="9">
    <source>
        <dbReference type="Proteomes" id="UP000466442"/>
    </source>
</evidence>
<feature type="site" description="Lowers pKa of active site Tyr" evidence="6">
    <location>
        <position position="97"/>
    </location>
</feature>
<dbReference type="InterPro" id="IPR020471">
    <property type="entry name" value="AKR"/>
</dbReference>
<dbReference type="PANTHER" id="PTHR11732">
    <property type="entry name" value="ALDO/KETO REDUCTASE"/>
    <property type="match status" value="1"/>
</dbReference>
<evidence type="ECO:0000256" key="2">
    <source>
        <dbReference type="ARBA" id="ARBA00022857"/>
    </source>
</evidence>
<gene>
    <name evidence="8" type="ORF">GE061_003787</name>
</gene>
<keyword evidence="2" id="KW-0521">NADP</keyword>
<protein>
    <recommendedName>
        <fullName evidence="7">NADP-dependent oxidoreductase domain-containing protein</fullName>
    </recommendedName>
</protein>
<proteinExistence type="inferred from homology"/>
<dbReference type="Gene3D" id="3.20.20.100">
    <property type="entry name" value="NADP-dependent oxidoreductase domain"/>
    <property type="match status" value="1"/>
</dbReference>
<reference evidence="8" key="1">
    <citation type="journal article" date="2021" name="Mol. Ecol. Resour.">
        <title>Apolygus lucorum genome provides insights into omnivorousness and mesophyll feeding.</title>
        <authorList>
            <person name="Liu Y."/>
            <person name="Liu H."/>
            <person name="Wang H."/>
            <person name="Huang T."/>
            <person name="Liu B."/>
            <person name="Yang B."/>
            <person name="Yin L."/>
            <person name="Li B."/>
            <person name="Zhang Y."/>
            <person name="Zhang S."/>
            <person name="Jiang F."/>
            <person name="Zhang X."/>
            <person name="Ren Y."/>
            <person name="Wang B."/>
            <person name="Wang S."/>
            <person name="Lu Y."/>
            <person name="Wu K."/>
            <person name="Fan W."/>
            <person name="Wang G."/>
        </authorList>
    </citation>
    <scope>NUCLEOTIDE SEQUENCE</scope>
    <source>
        <strain evidence="8">12Hb</strain>
    </source>
</reference>
<dbReference type="PROSITE" id="PS00798">
    <property type="entry name" value="ALDOKETO_REDUCTASE_1"/>
    <property type="match status" value="1"/>
</dbReference>
<comment type="caution">
    <text evidence="8">The sequence shown here is derived from an EMBL/GenBank/DDBJ whole genome shotgun (WGS) entry which is preliminary data.</text>
</comment>
<evidence type="ECO:0000256" key="6">
    <source>
        <dbReference type="PIRSR" id="PIRSR000097-3"/>
    </source>
</evidence>
<dbReference type="GO" id="GO:0016491">
    <property type="term" value="F:oxidoreductase activity"/>
    <property type="evidence" value="ECO:0007669"/>
    <property type="project" value="UniProtKB-KW"/>
</dbReference>
<evidence type="ECO:0000256" key="3">
    <source>
        <dbReference type="ARBA" id="ARBA00023002"/>
    </source>
</evidence>
<sequence>MFRDTTASTSSHHLTSTAMAVPTVKFNNGKEIPILGLGTWKSKPGEVCDAVKWAIDAGYRHIDCALVYGNEPEVGEAIATKIAEGVVKREDLFITSKLWNTYHRPDLVQKGLNQTLKDLRLDYLDLYLVHWPFAFKEEGENFPVEADGSVAFSDVDYLDTWKEMEKTVESGKVRSIGISNFNKEQTQRLLDNCKIKPVTNQIESHPWLNQNALKEWSASKGIVLTVYSPLGSPDRPFAKPDDPVLLDEPVVKKIAEKHGKGPGHVLIRYQIQRGLPVFPKSVNQKRIQSNFNVFDFELTKEDMEALQGLEKGNVKGRCVPYDDAKKHKYWPFHADF</sequence>
<dbReference type="OrthoDB" id="416253at2759"/>
<evidence type="ECO:0000256" key="4">
    <source>
        <dbReference type="PIRSR" id="PIRSR000097-1"/>
    </source>
</evidence>
<dbReference type="SUPFAM" id="SSF51430">
    <property type="entry name" value="NAD(P)-linked oxidoreductase"/>
    <property type="match status" value="1"/>
</dbReference>
<dbReference type="PIRSF" id="PIRSF000097">
    <property type="entry name" value="AKR"/>
    <property type="match status" value="1"/>
</dbReference>
<evidence type="ECO:0000256" key="1">
    <source>
        <dbReference type="ARBA" id="ARBA00007905"/>
    </source>
</evidence>
<feature type="domain" description="NADP-dependent oxidoreductase" evidence="7">
    <location>
        <begin position="35"/>
        <end position="309"/>
    </location>
</feature>
<dbReference type="InterPro" id="IPR018170">
    <property type="entry name" value="Aldo/ket_reductase_CS"/>
</dbReference>
<keyword evidence="9" id="KW-1185">Reference proteome</keyword>
<evidence type="ECO:0000256" key="5">
    <source>
        <dbReference type="PIRSR" id="PIRSR000097-2"/>
    </source>
</evidence>
<dbReference type="InterPro" id="IPR023210">
    <property type="entry name" value="NADP_OxRdtase_dom"/>
</dbReference>
<dbReference type="PROSITE" id="PS00062">
    <property type="entry name" value="ALDOKETO_REDUCTASE_2"/>
    <property type="match status" value="1"/>
</dbReference>
<organism evidence="8 9">
    <name type="scientific">Apolygus lucorum</name>
    <name type="common">Small green plant bug</name>
    <name type="synonym">Lygocoris lucorum</name>
    <dbReference type="NCBI Taxonomy" id="248454"/>
    <lineage>
        <taxon>Eukaryota</taxon>
        <taxon>Metazoa</taxon>
        <taxon>Ecdysozoa</taxon>
        <taxon>Arthropoda</taxon>
        <taxon>Hexapoda</taxon>
        <taxon>Insecta</taxon>
        <taxon>Pterygota</taxon>
        <taxon>Neoptera</taxon>
        <taxon>Paraneoptera</taxon>
        <taxon>Hemiptera</taxon>
        <taxon>Heteroptera</taxon>
        <taxon>Panheteroptera</taxon>
        <taxon>Cimicomorpha</taxon>
        <taxon>Miridae</taxon>
        <taxon>Mirini</taxon>
        <taxon>Apolygus</taxon>
    </lineage>
</organism>
<keyword evidence="3" id="KW-0560">Oxidoreductase</keyword>
<evidence type="ECO:0000313" key="8">
    <source>
        <dbReference type="EMBL" id="KAF6203368.1"/>
    </source>
</evidence>
<dbReference type="Proteomes" id="UP000466442">
    <property type="component" value="Unassembled WGS sequence"/>
</dbReference>
<dbReference type="Pfam" id="PF00248">
    <property type="entry name" value="Aldo_ket_red"/>
    <property type="match status" value="1"/>
</dbReference>
<dbReference type="InterPro" id="IPR036812">
    <property type="entry name" value="NAD(P)_OxRdtase_dom_sf"/>
</dbReference>
<name>A0A8S9X4R9_APOLU</name>
<feature type="active site" description="Proton donor" evidence="4">
    <location>
        <position position="68"/>
    </location>
</feature>